<comment type="caution">
    <text evidence="1">The sequence shown here is derived from an EMBL/GenBank/DDBJ whole genome shotgun (WGS) entry which is preliminary data.</text>
</comment>
<gene>
    <name evidence="1" type="ORF">ACOLOM_LOCUS1259</name>
</gene>
<name>A0ACA9KAV3_9GLOM</name>
<reference evidence="1" key="1">
    <citation type="submission" date="2021-06" db="EMBL/GenBank/DDBJ databases">
        <authorList>
            <person name="Kallberg Y."/>
            <person name="Tangrot J."/>
            <person name="Rosling A."/>
        </authorList>
    </citation>
    <scope>NUCLEOTIDE SEQUENCE</scope>
    <source>
        <strain evidence="1">CL356</strain>
    </source>
</reference>
<dbReference type="EMBL" id="CAJVPT010001477">
    <property type="protein sequence ID" value="CAG8463213.1"/>
    <property type="molecule type" value="Genomic_DNA"/>
</dbReference>
<protein>
    <submittedName>
        <fullName evidence="1">16666_t:CDS:1</fullName>
    </submittedName>
</protein>
<proteinExistence type="predicted"/>
<evidence type="ECO:0000313" key="1">
    <source>
        <dbReference type="EMBL" id="CAG8463213.1"/>
    </source>
</evidence>
<accession>A0ACA9KAV3</accession>
<evidence type="ECO:0000313" key="2">
    <source>
        <dbReference type="Proteomes" id="UP000789525"/>
    </source>
</evidence>
<keyword evidence="2" id="KW-1185">Reference proteome</keyword>
<organism evidence="1 2">
    <name type="scientific">Acaulospora colombiana</name>
    <dbReference type="NCBI Taxonomy" id="27376"/>
    <lineage>
        <taxon>Eukaryota</taxon>
        <taxon>Fungi</taxon>
        <taxon>Fungi incertae sedis</taxon>
        <taxon>Mucoromycota</taxon>
        <taxon>Glomeromycotina</taxon>
        <taxon>Glomeromycetes</taxon>
        <taxon>Diversisporales</taxon>
        <taxon>Acaulosporaceae</taxon>
        <taxon>Acaulospora</taxon>
    </lineage>
</organism>
<dbReference type="Proteomes" id="UP000789525">
    <property type="component" value="Unassembled WGS sequence"/>
</dbReference>
<sequence>MDDMLPNGLLFPNLAEFFQDLPSAKEPGSTMSIDQAGPVIVRPFPDIQTYIGVHFQHTIPTTPYYIVLPDGGDTNRLLFSANFDPPSTGKWVRFDEKSRKLIGKPSENANRNTTVLLHISDPIGGSTDTTMHILVSNCVGEMCANYIPREILVVIITLSVAFGVCLLSIFGFILFKRTRDKRSSARKPFASTNENLSTINRRESNGGRSHESMQIYRNRDFPIPSIESDVQQRNGQVVMYNFENIAILNGDGLLYPEISNVETRTPQKVERDTPSSNFASINSKRHVVCKEDSDSSLYSHSSATASCDNVSQTMTLSGIKQISTPEDCTPVIPTMLYAKPENFFSHQVKYPLPSLNYYRRQEFTAVTDPDDGPLPKWLHFHKIQMKFSGVPSQLDIGQTKIKVLKIDRDLSSQDDNINYLDCNFKVVEKILLIVEGNDDA</sequence>